<feature type="region of interest" description="Disordered" evidence="1">
    <location>
        <begin position="516"/>
        <end position="541"/>
    </location>
</feature>
<feature type="transmembrane region" description="Helical" evidence="2">
    <location>
        <begin position="214"/>
        <end position="239"/>
    </location>
</feature>
<dbReference type="EMBL" id="AP027732">
    <property type="protein sequence ID" value="BDZ51494.1"/>
    <property type="molecule type" value="Genomic_DNA"/>
</dbReference>
<evidence type="ECO:0000313" key="4">
    <source>
        <dbReference type="Proteomes" id="UP001321486"/>
    </source>
</evidence>
<feature type="transmembrane region" description="Helical" evidence="2">
    <location>
        <begin position="120"/>
        <end position="143"/>
    </location>
</feature>
<evidence type="ECO:0000256" key="2">
    <source>
        <dbReference type="SAM" id="Phobius"/>
    </source>
</evidence>
<keyword evidence="2" id="KW-1133">Transmembrane helix</keyword>
<feature type="transmembrane region" description="Helical" evidence="2">
    <location>
        <begin position="37"/>
        <end position="57"/>
    </location>
</feature>
<sequence>MGYGWHDIGTGFVGPSDPFTGLVAVLGSITFWSPSTAIVLFFFVALPVSAIGAWLAARRVTNRHWVPAVAALVYSVSPPVLSALQTGHLGAVITHVALPFLVLAMVSSHRSWAAGATASILFAVVAAATPSLIPALVIGWLAAMATRPRGTHRMLGIPVPAIALFVPLAIAQISRGTWWAVFADPGVPTRSAAASPLQLALGSPETGLNGWTDLVATVGITGSTMAIVIVLAMLPLGILAALSVFAPSRGAAVACLAVALLGYASAVGATHLEITGVGSSTTGVWAGSGLSLYFAGLIGAASITLDRIPRFTPPFGFLLGVVGIAASVPLILATLMGTATIVPSSGRILSAYVTAEAVAKPDVGTLVLSPQPDGSLAVSLQRGQGRRSTSSPRSIPPSSSSRRRLVTSPSSPATWSAEADSIRSGISPSSGSDSCCSGRRKTTVRPATSSSAPAEPSTATPCSCPSARPRAVSSGATSTPRSARLRTLPGALRPIILITWAIVFGSALLLAIPTTPRRRRARPGKPEAEQPATTFDEERDD</sequence>
<reference evidence="4" key="1">
    <citation type="journal article" date="2019" name="Int. J. Syst. Evol. Microbiol.">
        <title>The Global Catalogue of Microorganisms (GCM) 10K type strain sequencing project: providing services to taxonomists for standard genome sequencing and annotation.</title>
        <authorList>
            <consortium name="The Broad Institute Genomics Platform"/>
            <consortium name="The Broad Institute Genome Sequencing Center for Infectious Disease"/>
            <person name="Wu L."/>
            <person name="Ma J."/>
        </authorList>
    </citation>
    <scope>NUCLEOTIDE SEQUENCE [LARGE SCALE GENOMIC DNA]</scope>
    <source>
        <strain evidence="4">NBRC 108728</strain>
    </source>
</reference>
<proteinExistence type="predicted"/>
<feature type="transmembrane region" description="Helical" evidence="2">
    <location>
        <begin position="251"/>
        <end position="272"/>
    </location>
</feature>
<feature type="compositionally biased region" description="Low complexity" evidence="1">
    <location>
        <begin position="386"/>
        <end position="412"/>
    </location>
</feature>
<feature type="compositionally biased region" description="Low complexity" evidence="1">
    <location>
        <begin position="446"/>
        <end position="461"/>
    </location>
</feature>
<evidence type="ECO:0000313" key="3">
    <source>
        <dbReference type="EMBL" id="BDZ51494.1"/>
    </source>
</evidence>
<protein>
    <submittedName>
        <fullName evidence="3">Uncharacterized protein</fullName>
    </submittedName>
</protein>
<organism evidence="3 4">
    <name type="scientific">Frondihabitans sucicola</name>
    <dbReference type="NCBI Taxonomy" id="1268041"/>
    <lineage>
        <taxon>Bacteria</taxon>
        <taxon>Bacillati</taxon>
        <taxon>Actinomycetota</taxon>
        <taxon>Actinomycetes</taxon>
        <taxon>Micrococcales</taxon>
        <taxon>Microbacteriaceae</taxon>
        <taxon>Frondihabitans</taxon>
    </lineage>
</organism>
<feature type="transmembrane region" description="Helical" evidence="2">
    <location>
        <begin position="284"/>
        <end position="305"/>
    </location>
</feature>
<keyword evidence="4" id="KW-1185">Reference proteome</keyword>
<feature type="transmembrane region" description="Helical" evidence="2">
    <location>
        <begin position="317"/>
        <end position="342"/>
    </location>
</feature>
<gene>
    <name evidence="3" type="ORF">GCM10025867_37350</name>
</gene>
<evidence type="ECO:0000256" key="1">
    <source>
        <dbReference type="SAM" id="MobiDB-lite"/>
    </source>
</evidence>
<feature type="region of interest" description="Disordered" evidence="1">
    <location>
        <begin position="374"/>
        <end position="482"/>
    </location>
</feature>
<keyword evidence="2" id="KW-0812">Transmembrane</keyword>
<feature type="compositionally biased region" description="Low complexity" evidence="1">
    <location>
        <begin position="422"/>
        <end position="437"/>
    </location>
</feature>
<dbReference type="Proteomes" id="UP001321486">
    <property type="component" value="Chromosome"/>
</dbReference>
<feature type="transmembrane region" description="Helical" evidence="2">
    <location>
        <begin position="155"/>
        <end position="174"/>
    </location>
</feature>
<keyword evidence="2" id="KW-0472">Membrane</keyword>
<feature type="transmembrane region" description="Helical" evidence="2">
    <location>
        <begin position="491"/>
        <end position="512"/>
    </location>
</feature>
<accession>A0ABM8GSQ4</accession>
<name>A0ABM8GSQ4_9MICO</name>
<dbReference type="RefSeq" id="WP_286344248.1">
    <property type="nucleotide sequence ID" value="NZ_AP027732.1"/>
</dbReference>